<dbReference type="EMBL" id="AFZB01000012">
    <property type="protein sequence ID" value="EGW54467.1"/>
    <property type="molecule type" value="Genomic_DNA"/>
</dbReference>
<gene>
    <name evidence="1" type="ORF">TevJSym_al00010</name>
</gene>
<keyword evidence="2" id="KW-1185">Reference proteome</keyword>
<accession>G2FF89</accession>
<evidence type="ECO:0000313" key="1">
    <source>
        <dbReference type="EMBL" id="EGW54467.1"/>
    </source>
</evidence>
<protein>
    <submittedName>
        <fullName evidence="1">Uncharacterized protein</fullName>
    </submittedName>
</protein>
<evidence type="ECO:0000313" key="2">
    <source>
        <dbReference type="Proteomes" id="UP000005167"/>
    </source>
</evidence>
<organism evidence="1 2">
    <name type="scientific">endosymbiont of Tevnia jerichonana</name>
    <name type="common">vent Tica</name>
    <dbReference type="NCBI Taxonomy" id="1049564"/>
    <lineage>
        <taxon>Bacteria</taxon>
        <taxon>Pseudomonadati</taxon>
        <taxon>Pseudomonadota</taxon>
        <taxon>Gammaproteobacteria</taxon>
        <taxon>sulfur-oxidizing symbionts</taxon>
    </lineage>
</organism>
<name>G2FF89_9GAMM</name>
<dbReference type="Proteomes" id="UP000005167">
    <property type="component" value="Unassembled WGS sequence"/>
</dbReference>
<reference evidence="1 2" key="1">
    <citation type="journal article" date="2011" name="ISME J.">
        <title>The endosymbionts of the deep-sea tubeworms Riftia pachyptila and Tevnia jerichonana share an identical physiology as revealed by proteogenomic analyses.</title>
        <authorList>
            <person name="Gardebrecht A."/>
            <person name="Markert S."/>
            <person name="Felbeck H."/>
            <person name="Thuermer A."/>
            <person name="Albrecht D."/>
            <person name="Wollherr A."/>
            <person name="Kabisch J."/>
            <person name="Lehmann R."/>
            <person name="Daniel R."/>
            <person name="Liesegang H."/>
            <person name="Hecker M."/>
            <person name="Sievert S.M."/>
            <person name="Schweder T."/>
        </authorList>
    </citation>
    <scope>NUCLEOTIDE SEQUENCE [LARGE SCALE GENOMIC DNA]</scope>
</reference>
<comment type="caution">
    <text evidence="1">The sequence shown here is derived from an EMBL/GenBank/DDBJ whole genome shotgun (WGS) entry which is preliminary data.</text>
</comment>
<dbReference type="AlphaFoldDB" id="G2FF89"/>
<proteinExistence type="predicted"/>
<sequence>MPLGSDIKQSAVCIGTNIPSLSMPELPMHTDLHFQNQLPTITMAQEQLCAPDIFATQKAGIGRIKGR</sequence>